<organism evidence="2 3">
    <name type="scientific">Pyrobaculum calidifontis (strain DSM 21063 / JCM 11548 / VA1)</name>
    <dbReference type="NCBI Taxonomy" id="410359"/>
    <lineage>
        <taxon>Archaea</taxon>
        <taxon>Thermoproteota</taxon>
        <taxon>Thermoprotei</taxon>
        <taxon>Thermoproteales</taxon>
        <taxon>Thermoproteaceae</taxon>
        <taxon>Pyrobaculum</taxon>
    </lineage>
</organism>
<dbReference type="Proteomes" id="UP000001431">
    <property type="component" value="Chromosome"/>
</dbReference>
<evidence type="ECO:0000313" key="3">
    <source>
        <dbReference type="Proteomes" id="UP000001431"/>
    </source>
</evidence>
<gene>
    <name evidence="2" type="ordered locus">Pcal_0474</name>
</gene>
<feature type="transmembrane region" description="Helical" evidence="1">
    <location>
        <begin position="308"/>
        <end position="327"/>
    </location>
</feature>
<feature type="transmembrane region" description="Helical" evidence="1">
    <location>
        <begin position="234"/>
        <end position="254"/>
    </location>
</feature>
<dbReference type="GeneID" id="4909061"/>
<feature type="transmembrane region" description="Helical" evidence="1">
    <location>
        <begin position="83"/>
        <end position="104"/>
    </location>
</feature>
<keyword evidence="1" id="KW-0472">Membrane</keyword>
<dbReference type="OrthoDB" id="29291at2157"/>
<evidence type="ECO:0000256" key="1">
    <source>
        <dbReference type="SAM" id="Phobius"/>
    </source>
</evidence>
<feature type="transmembrane region" description="Helical" evidence="1">
    <location>
        <begin position="164"/>
        <end position="186"/>
    </location>
</feature>
<keyword evidence="3" id="KW-1185">Reference proteome</keyword>
<dbReference type="STRING" id="410359.Pcal_0474"/>
<proteinExistence type="predicted"/>
<name>A3MTD8_PYRCJ</name>
<reference evidence="2" key="1">
    <citation type="submission" date="2007-02" db="EMBL/GenBank/DDBJ databases">
        <title>Complete sequence of Pyrobaculum calidifontis JCM 11548.</title>
        <authorList>
            <consortium name="US DOE Joint Genome Institute"/>
            <person name="Copeland A."/>
            <person name="Lucas S."/>
            <person name="Lapidus A."/>
            <person name="Barry K."/>
            <person name="Glavina del Rio T."/>
            <person name="Dalin E."/>
            <person name="Tice H."/>
            <person name="Pitluck S."/>
            <person name="Chain P."/>
            <person name="Malfatti S."/>
            <person name="Shin M."/>
            <person name="Vergez L."/>
            <person name="Schmutz J."/>
            <person name="Larimer F."/>
            <person name="Land M."/>
            <person name="Hauser L."/>
            <person name="Kyrpides N."/>
            <person name="Mikhailova N."/>
            <person name="Cozen A.E."/>
            <person name="Fitz-Gibbon S.T."/>
            <person name="House C.H."/>
            <person name="Saltikov C."/>
            <person name="Lowe T.M."/>
            <person name="Richardson P."/>
        </authorList>
    </citation>
    <scope>NUCLEOTIDE SEQUENCE [LARGE SCALE GENOMIC DNA]</scope>
    <source>
        <strain evidence="2">JCM 11548</strain>
    </source>
</reference>
<dbReference type="KEGG" id="pcl:Pcal_0474"/>
<feature type="transmembrane region" description="Helical" evidence="1">
    <location>
        <begin position="261"/>
        <end position="278"/>
    </location>
</feature>
<evidence type="ECO:0000313" key="2">
    <source>
        <dbReference type="EMBL" id="ABO07905.1"/>
    </source>
</evidence>
<sequence>MRRLALAVAAVAAAAPYLYLYVTAYAKFFAHYRGALIPLGDDYPMHVYFALQFCHDPATVMQGQYPGLLHIAASLPCDLWKTATALSTMAILLIPLAVAAWGLVYRAVGAGKWAWPLAALAVLSQPRLLQSVGDGQLPEKYTLLVILPAAAYLWLRGRRAAAGAVAGLAAWTSYLGATYVALFALATLSPTLAATAAAVAAAGWPRVQTAFTTAAEAAGGPALIPYMDPIRASFYVYFNPIALPALAAAALWLAAKKPRTLPLLATALALWAAAFALPPLNERLARAAGFLLTASTLAAAWEKDRRVLAATALLIAAGPAAAGWAWAAAHIAPVPYGEQLLQYGLFQPAVRTLPCKLDAYQEIAKEIPRGATVSVAWQLDLWLLPYLYQTRPDVKVNVTVCPWDMEGLRVVSGLVPGSWYLPCYSGWPTGPCNVTLVR</sequence>
<feature type="transmembrane region" description="Helical" evidence="1">
    <location>
        <begin position="284"/>
        <end position="301"/>
    </location>
</feature>
<dbReference type="eggNOG" id="arCOG05429">
    <property type="taxonomic scope" value="Archaea"/>
</dbReference>
<dbReference type="RefSeq" id="WP_011849163.1">
    <property type="nucleotide sequence ID" value="NC_009073.1"/>
</dbReference>
<dbReference type="AlphaFoldDB" id="A3MTD8"/>
<evidence type="ECO:0008006" key="4">
    <source>
        <dbReference type="Google" id="ProtNLM"/>
    </source>
</evidence>
<accession>A3MTD8</accession>
<keyword evidence="1" id="KW-0812">Transmembrane</keyword>
<dbReference type="HOGENOM" id="CLU_654917_0_0_2"/>
<dbReference type="EMBL" id="CP000561">
    <property type="protein sequence ID" value="ABO07905.1"/>
    <property type="molecule type" value="Genomic_DNA"/>
</dbReference>
<keyword evidence="1" id="KW-1133">Transmembrane helix</keyword>
<protein>
    <recommendedName>
        <fullName evidence="4">Glycosyltransferase RgtA/B/C/D-like domain-containing protein</fullName>
    </recommendedName>
</protein>